<evidence type="ECO:0000256" key="1">
    <source>
        <dbReference type="ARBA" id="ARBA00004123"/>
    </source>
</evidence>
<dbReference type="Pfam" id="PF00046">
    <property type="entry name" value="Homeodomain"/>
    <property type="match status" value="1"/>
</dbReference>
<dbReference type="InterPro" id="IPR001356">
    <property type="entry name" value="HD"/>
</dbReference>
<dbReference type="InterPro" id="IPR050394">
    <property type="entry name" value="Homeobox_NK-like"/>
</dbReference>
<keyword evidence="2" id="KW-0539">Nucleus</keyword>
<evidence type="ECO:0000259" key="4">
    <source>
        <dbReference type="Pfam" id="PF00046"/>
    </source>
</evidence>
<dbReference type="PANTHER" id="PTHR24340">
    <property type="entry name" value="HOMEOBOX PROTEIN NKX"/>
    <property type="match status" value="1"/>
</dbReference>
<gene>
    <name evidence="5" type="ORF">X798_03715</name>
</gene>
<dbReference type="CDD" id="cd00086">
    <property type="entry name" value="homeodomain"/>
    <property type="match status" value="1"/>
</dbReference>
<feature type="domain" description="Homeobox" evidence="4">
    <location>
        <begin position="37"/>
        <end position="76"/>
    </location>
</feature>
<sequence length="104" mass="11844">MPDAFSVESLLDLHEPSFRYSMDHEDLNLTSLDCKTRRVRTAFTYEQLVALENNFRSTNVCERMNLAVALHLSETQAYKMEKAQRVDTSAVMPPSTSIESGDIQ</sequence>
<dbReference type="AlphaFoldDB" id="A0A238BUZ4"/>
<organism evidence="5 6">
    <name type="scientific">Onchocerca flexuosa</name>
    <dbReference type="NCBI Taxonomy" id="387005"/>
    <lineage>
        <taxon>Eukaryota</taxon>
        <taxon>Metazoa</taxon>
        <taxon>Ecdysozoa</taxon>
        <taxon>Nematoda</taxon>
        <taxon>Chromadorea</taxon>
        <taxon>Rhabditida</taxon>
        <taxon>Spirurina</taxon>
        <taxon>Spiruromorpha</taxon>
        <taxon>Filarioidea</taxon>
        <taxon>Onchocercidae</taxon>
        <taxon>Onchocerca</taxon>
    </lineage>
</organism>
<dbReference type="GO" id="GO:0005634">
    <property type="term" value="C:nucleus"/>
    <property type="evidence" value="ECO:0007669"/>
    <property type="project" value="UniProtKB-SubCell"/>
</dbReference>
<dbReference type="GO" id="GO:0030154">
    <property type="term" value="P:cell differentiation"/>
    <property type="evidence" value="ECO:0007669"/>
    <property type="project" value="TreeGrafter"/>
</dbReference>
<accession>A0A238BUZ4</accession>
<dbReference type="InterPro" id="IPR009057">
    <property type="entry name" value="Homeodomain-like_sf"/>
</dbReference>
<dbReference type="Gene3D" id="1.10.10.60">
    <property type="entry name" value="Homeodomain-like"/>
    <property type="match status" value="1"/>
</dbReference>
<dbReference type="EMBL" id="KZ269996">
    <property type="protein sequence ID" value="OZC09171.1"/>
    <property type="molecule type" value="Genomic_DNA"/>
</dbReference>
<name>A0A238BUZ4_9BILA</name>
<dbReference type="GO" id="GO:0000981">
    <property type="term" value="F:DNA-binding transcription factor activity, RNA polymerase II-specific"/>
    <property type="evidence" value="ECO:0007669"/>
    <property type="project" value="TreeGrafter"/>
</dbReference>
<protein>
    <submittedName>
        <fullName evidence="5">Homeobox domain protein</fullName>
    </submittedName>
</protein>
<keyword evidence="2 5" id="KW-0238">DNA-binding</keyword>
<evidence type="ECO:0000313" key="6">
    <source>
        <dbReference type="Proteomes" id="UP000242913"/>
    </source>
</evidence>
<dbReference type="GO" id="GO:0000978">
    <property type="term" value="F:RNA polymerase II cis-regulatory region sequence-specific DNA binding"/>
    <property type="evidence" value="ECO:0007669"/>
    <property type="project" value="TreeGrafter"/>
</dbReference>
<evidence type="ECO:0000256" key="3">
    <source>
        <dbReference type="SAM" id="MobiDB-lite"/>
    </source>
</evidence>
<keyword evidence="2 5" id="KW-0371">Homeobox</keyword>
<feature type="region of interest" description="Disordered" evidence="3">
    <location>
        <begin position="83"/>
        <end position="104"/>
    </location>
</feature>
<dbReference type="SUPFAM" id="SSF46689">
    <property type="entry name" value="Homeodomain-like"/>
    <property type="match status" value="1"/>
</dbReference>
<dbReference type="Proteomes" id="UP000242913">
    <property type="component" value="Unassembled WGS sequence"/>
</dbReference>
<comment type="subcellular location">
    <subcellularLocation>
        <location evidence="1 2">Nucleus</location>
    </subcellularLocation>
</comment>
<keyword evidence="6" id="KW-1185">Reference proteome</keyword>
<proteinExistence type="predicted"/>
<dbReference type="OrthoDB" id="6159439at2759"/>
<feature type="compositionally biased region" description="Polar residues" evidence="3">
    <location>
        <begin position="94"/>
        <end position="104"/>
    </location>
</feature>
<reference evidence="5 6" key="1">
    <citation type="submission" date="2015-12" db="EMBL/GenBank/DDBJ databases">
        <title>Draft genome of the nematode, Onchocerca flexuosa.</title>
        <authorList>
            <person name="Mitreva M."/>
        </authorList>
    </citation>
    <scope>NUCLEOTIDE SEQUENCE [LARGE SCALE GENOMIC DNA]</scope>
    <source>
        <strain evidence="5">Red Deer</strain>
    </source>
</reference>
<evidence type="ECO:0000256" key="2">
    <source>
        <dbReference type="RuleBase" id="RU000682"/>
    </source>
</evidence>
<dbReference type="PANTHER" id="PTHR24340:SF113">
    <property type="entry name" value="NK1 HOMEOBOX 2"/>
    <property type="match status" value="1"/>
</dbReference>
<evidence type="ECO:0000313" key="5">
    <source>
        <dbReference type="EMBL" id="OZC09171.1"/>
    </source>
</evidence>